<evidence type="ECO:0008006" key="7">
    <source>
        <dbReference type="Google" id="ProtNLM"/>
    </source>
</evidence>
<dbReference type="EMBL" id="AP022853">
    <property type="protein sequence ID" value="BCB26481.1"/>
    <property type="molecule type" value="Genomic_DNA"/>
</dbReference>
<keyword evidence="6" id="KW-1185">Reference proteome</keyword>
<dbReference type="KEGG" id="slac:SKTS_13670"/>
<sequence length="368" mass="40715">MSAVEIKVGSMIYGGWKSSQIDIGIEQIAGTFDLSVSERWPGQDTPRQIHRGERCEVLADGETVITGWVDDAFPEFDATTHEFRVTGRDATGDLVDCSAIHKSGQWAKATLDKIVRDICAPFGIPVIVETDIGNAFDSHSIQEGETAFECIERACRMRAVLPVSDGKGGLVLTRAKDGPAVDDLVEGVNIKRARGEFSSKERYSLYIIKGQDRGSDDNLDAPETHAQVKAEATDSFVQRYRPLIVIAEEHGPHATYKQRAEWERNVRRGRSNRATITVQGWRNARGKLWWPNTMVHLDSASLGVNANLLITNVSLIDNPQSGRIAQLRLADRRAFDLLVGKKAAGLQGKIREKQASEKKQSGEDWSSF</sequence>
<proteinExistence type="predicted"/>
<feature type="compositionally biased region" description="Basic and acidic residues" evidence="1">
    <location>
        <begin position="349"/>
        <end position="362"/>
    </location>
</feature>
<accession>A0A6F8VBG1</accession>
<dbReference type="SUPFAM" id="SSF69279">
    <property type="entry name" value="Phage tail proteins"/>
    <property type="match status" value="2"/>
</dbReference>
<evidence type="ECO:0000256" key="1">
    <source>
        <dbReference type="SAM" id="MobiDB-lite"/>
    </source>
</evidence>
<dbReference type="InterPro" id="IPR026276">
    <property type="entry name" value="Baseplate_GpP"/>
</dbReference>
<dbReference type="Pfam" id="PF22255">
    <property type="entry name" value="Gp44-like_2nd"/>
    <property type="match status" value="1"/>
</dbReference>
<dbReference type="RefSeq" id="WP_173062266.1">
    <property type="nucleotide sequence ID" value="NZ_AP022853.1"/>
</dbReference>
<evidence type="ECO:0000313" key="5">
    <source>
        <dbReference type="EMBL" id="BCB26481.1"/>
    </source>
</evidence>
<dbReference type="Proteomes" id="UP000502260">
    <property type="component" value="Chromosome"/>
</dbReference>
<evidence type="ECO:0000259" key="2">
    <source>
        <dbReference type="Pfam" id="PF21683"/>
    </source>
</evidence>
<dbReference type="InterPro" id="IPR053982">
    <property type="entry name" value="Gp44/GpP-like_C"/>
</dbReference>
<protein>
    <recommendedName>
        <fullName evidence="7">Tail protein</fullName>
    </recommendedName>
</protein>
<evidence type="ECO:0000313" key="6">
    <source>
        <dbReference type="Proteomes" id="UP000502260"/>
    </source>
</evidence>
<feature type="region of interest" description="Disordered" evidence="1">
    <location>
        <begin position="348"/>
        <end position="368"/>
    </location>
</feature>
<organism evidence="5 6">
    <name type="scientific">Sulfurimicrobium lacus</name>
    <dbReference type="NCBI Taxonomy" id="2715678"/>
    <lineage>
        <taxon>Bacteria</taxon>
        <taxon>Pseudomonadati</taxon>
        <taxon>Pseudomonadota</taxon>
        <taxon>Betaproteobacteria</taxon>
        <taxon>Nitrosomonadales</taxon>
        <taxon>Sulfuricellaceae</taxon>
        <taxon>Sulfurimicrobium</taxon>
    </lineage>
</organism>
<dbReference type="Gene3D" id="3.55.50.10">
    <property type="entry name" value="Baseplate protein-like domains"/>
    <property type="match status" value="1"/>
</dbReference>
<dbReference type="InterPro" id="IPR049354">
    <property type="entry name" value="GpP-like_N"/>
</dbReference>
<reference evidence="6" key="1">
    <citation type="submission" date="2020-03" db="EMBL/GenBank/DDBJ databases">
        <title>Complete genome sequence of sulfur-oxidizing bacterium skT11.</title>
        <authorList>
            <person name="Kanda M."/>
            <person name="Kojima H."/>
            <person name="Fukui M."/>
        </authorList>
    </citation>
    <scope>NUCLEOTIDE SEQUENCE [LARGE SCALE GENOMIC DNA]</scope>
    <source>
        <strain evidence="6">skT11</strain>
    </source>
</reference>
<dbReference type="Gene3D" id="2.30.300.10">
    <property type="entry name" value="Baseplate protein-like domain - beta roll fold"/>
    <property type="match status" value="1"/>
</dbReference>
<name>A0A6F8VBG1_9PROT</name>
<dbReference type="Pfam" id="PF21683">
    <property type="entry name" value="GpP-like_1st"/>
    <property type="match status" value="1"/>
</dbReference>
<gene>
    <name evidence="5" type="primary">gpP</name>
    <name evidence="5" type="ORF">SKTS_13670</name>
</gene>
<dbReference type="PIRSF" id="PIRSF004440">
    <property type="entry name" value="GpP"/>
    <property type="match status" value="1"/>
</dbReference>
<evidence type="ECO:0000259" key="4">
    <source>
        <dbReference type="Pfam" id="PF22255"/>
    </source>
</evidence>
<feature type="domain" description="Baseplate hub protein gp44/GpP-like C-terminal" evidence="3">
    <location>
        <begin position="255"/>
        <end position="337"/>
    </location>
</feature>
<feature type="domain" description="Baseplate hub protein gp44/GpP-like second" evidence="4">
    <location>
        <begin position="91"/>
        <end position="174"/>
    </location>
</feature>
<dbReference type="Pfam" id="PF21929">
    <property type="entry name" value="GpP_4th"/>
    <property type="match status" value="1"/>
</dbReference>
<dbReference type="AlphaFoldDB" id="A0A6F8VBG1"/>
<dbReference type="InterPro" id="IPR023399">
    <property type="entry name" value="Baseplate-like_2-layer_sand"/>
</dbReference>
<evidence type="ECO:0000259" key="3">
    <source>
        <dbReference type="Pfam" id="PF21929"/>
    </source>
</evidence>
<dbReference type="Gene3D" id="3.30.1920.10">
    <property type="entry name" value="Baseplate protein-like domains - 2 layer sandwich fold"/>
    <property type="match status" value="1"/>
</dbReference>
<dbReference type="InterPro" id="IPR053981">
    <property type="entry name" value="Gp44/GpP-like_2nd"/>
</dbReference>
<feature type="domain" description="Baseplate hub protein gp44-like N-terminal" evidence="2">
    <location>
        <begin position="4"/>
        <end position="89"/>
    </location>
</feature>